<keyword evidence="5 8" id="KW-0732">Signal</keyword>
<keyword evidence="3" id="KW-1134">Transmembrane beta strand</keyword>
<evidence type="ECO:0000313" key="10">
    <source>
        <dbReference type="Proteomes" id="UP000480425"/>
    </source>
</evidence>
<reference evidence="9 10" key="1">
    <citation type="submission" date="2019-09" db="EMBL/GenBank/DDBJ databases">
        <title>Distinct polysaccharide growth profiles of human intestinal Prevotella copri isolates.</title>
        <authorList>
            <person name="Fehlner-Peach H."/>
            <person name="Magnabosco C."/>
            <person name="Raghavan V."/>
            <person name="Scher J.U."/>
            <person name="Tett A."/>
            <person name="Cox L.M."/>
            <person name="Gottsegen C."/>
            <person name="Watters A."/>
            <person name="Wiltshire- Gordon J.D."/>
            <person name="Segata N."/>
            <person name="Bonneau R."/>
            <person name="Littman D.R."/>
        </authorList>
    </citation>
    <scope>NUCLEOTIDE SEQUENCE [LARGE SCALE GENOMIC DNA]</scope>
    <source>
        <strain evidence="10">iA622</strain>
    </source>
</reference>
<comment type="caution">
    <text evidence="9">The sequence shown here is derived from an EMBL/GenBank/DDBJ whole genome shotgun (WGS) entry which is preliminary data.</text>
</comment>
<dbReference type="AlphaFoldDB" id="A0A6G1U3S2"/>
<dbReference type="OrthoDB" id="9765839at2"/>
<accession>A0A6G1U3S2</accession>
<gene>
    <name evidence="9" type="ORF">F7D73_12750</name>
</gene>
<sequence>MKKLKLVSLAIAMASATPSFAGGLLTNTNQHVAFNRMMSREASIGIDGVYYNPAGVVFMGEGKHLAINWQLAYQTRSIENDYALFTNNVNNPTTPREFKGKAFAPVIPSFQYAYNKGRWSLQAGFALTGGGGKCTFDNGLGSFEKIVAETAIAACQLAGAVDQVASQYGVPAVFSSDKYFGKEGKYSYNSYMHGRQYYYGLSLGAAYKINEHLSAYAGVRGVYASTNYYGYVEDIKVGNMPLYMVLDPTKEKAANIELSCDQSGLGFTPMLGIDFKTGRWNFAAKYEFKTRIRLKNKSVNQTPSIGNLPDNLRNAYIAGGVPEQAADAILSNPVIQGAMGQLKTQFDSKLEGAIGEYEDGKKIAGDIPAYLALGVGYSPVNTVRVNVGFHWFDDKHATSYNNRQEKLKRGTLEYNAGVEVDVNKKITLSTGWQNTNYGLPDENLDTPTSKRYMDDKSFVVSSNSAAIGGVYHINKKMDLNVAYFHTFYQHKKTSENVQLTAQKSFNYNSDYTRNNNVFAVGLDINF</sequence>
<keyword evidence="6" id="KW-0472">Membrane</keyword>
<dbReference type="PANTHER" id="PTHR35093:SF8">
    <property type="entry name" value="OUTER MEMBRANE PROTEIN NMB0088-RELATED"/>
    <property type="match status" value="1"/>
</dbReference>
<dbReference type="PANTHER" id="PTHR35093">
    <property type="entry name" value="OUTER MEMBRANE PROTEIN NMB0088-RELATED"/>
    <property type="match status" value="1"/>
</dbReference>
<dbReference type="EMBL" id="VZCB01000094">
    <property type="protein sequence ID" value="MQN81795.1"/>
    <property type="molecule type" value="Genomic_DNA"/>
</dbReference>
<keyword evidence="4" id="KW-0812">Transmembrane</keyword>
<evidence type="ECO:0000256" key="3">
    <source>
        <dbReference type="ARBA" id="ARBA00022452"/>
    </source>
</evidence>
<dbReference type="SUPFAM" id="SSF56935">
    <property type="entry name" value="Porins"/>
    <property type="match status" value="1"/>
</dbReference>
<evidence type="ECO:0000256" key="4">
    <source>
        <dbReference type="ARBA" id="ARBA00022692"/>
    </source>
</evidence>
<evidence type="ECO:0000256" key="2">
    <source>
        <dbReference type="ARBA" id="ARBA00008163"/>
    </source>
</evidence>
<dbReference type="Proteomes" id="UP000480425">
    <property type="component" value="Unassembled WGS sequence"/>
</dbReference>
<comment type="subcellular location">
    <subcellularLocation>
        <location evidence="1">Cell outer membrane</location>
        <topology evidence="1">Multi-pass membrane protein</topology>
    </subcellularLocation>
</comment>
<dbReference type="GO" id="GO:0009279">
    <property type="term" value="C:cell outer membrane"/>
    <property type="evidence" value="ECO:0007669"/>
    <property type="project" value="UniProtKB-SubCell"/>
</dbReference>
<evidence type="ECO:0008006" key="11">
    <source>
        <dbReference type="Google" id="ProtNLM"/>
    </source>
</evidence>
<dbReference type="GO" id="GO:0015483">
    <property type="term" value="F:long-chain fatty acid transporting porin activity"/>
    <property type="evidence" value="ECO:0007669"/>
    <property type="project" value="TreeGrafter"/>
</dbReference>
<evidence type="ECO:0000256" key="5">
    <source>
        <dbReference type="ARBA" id="ARBA00022729"/>
    </source>
</evidence>
<dbReference type="RefSeq" id="WP_153125255.1">
    <property type="nucleotide sequence ID" value="NZ_VZCB01000094.1"/>
</dbReference>
<evidence type="ECO:0000256" key="8">
    <source>
        <dbReference type="SAM" id="SignalP"/>
    </source>
</evidence>
<feature type="signal peptide" evidence="8">
    <location>
        <begin position="1"/>
        <end position="21"/>
    </location>
</feature>
<feature type="chain" id="PRO_5026069503" description="Outer membrane beta-barrel protein" evidence="8">
    <location>
        <begin position="22"/>
        <end position="526"/>
    </location>
</feature>
<comment type="similarity">
    <text evidence="2">Belongs to the OmpP1/FadL family.</text>
</comment>
<evidence type="ECO:0000256" key="6">
    <source>
        <dbReference type="ARBA" id="ARBA00023136"/>
    </source>
</evidence>
<evidence type="ECO:0000313" key="9">
    <source>
        <dbReference type="EMBL" id="MQN81795.1"/>
    </source>
</evidence>
<organism evidence="9 10">
    <name type="scientific">Segatella copri</name>
    <dbReference type="NCBI Taxonomy" id="165179"/>
    <lineage>
        <taxon>Bacteria</taxon>
        <taxon>Pseudomonadati</taxon>
        <taxon>Bacteroidota</taxon>
        <taxon>Bacteroidia</taxon>
        <taxon>Bacteroidales</taxon>
        <taxon>Prevotellaceae</taxon>
        <taxon>Segatella</taxon>
    </lineage>
</organism>
<evidence type="ECO:0000256" key="1">
    <source>
        <dbReference type="ARBA" id="ARBA00004571"/>
    </source>
</evidence>
<evidence type="ECO:0000256" key="7">
    <source>
        <dbReference type="ARBA" id="ARBA00023237"/>
    </source>
</evidence>
<dbReference type="InterPro" id="IPR005017">
    <property type="entry name" value="OMPP1/FadL/TodX"/>
</dbReference>
<keyword evidence="7" id="KW-0998">Cell outer membrane</keyword>
<protein>
    <recommendedName>
        <fullName evidence="11">Outer membrane beta-barrel protein</fullName>
    </recommendedName>
</protein>
<dbReference type="Gene3D" id="2.40.160.60">
    <property type="entry name" value="Outer membrane protein transport protein (OMPP1/FadL/TodX)"/>
    <property type="match status" value="1"/>
</dbReference>
<name>A0A6G1U3S2_9BACT</name>
<proteinExistence type="inferred from homology"/>